<proteinExistence type="predicted"/>
<dbReference type="AlphaFoldDB" id="A0AA37P001"/>
<protein>
    <submittedName>
        <fullName evidence="3">Uncharacterized protein</fullName>
    </submittedName>
</protein>
<dbReference type="RefSeq" id="XP_049127340.1">
    <property type="nucleotide sequence ID" value="XM_049271383.1"/>
</dbReference>
<feature type="transmembrane region" description="Helical" evidence="2">
    <location>
        <begin position="58"/>
        <end position="83"/>
    </location>
</feature>
<name>A0AA37P001_9PEZI</name>
<keyword evidence="2" id="KW-1133">Transmembrane helix</keyword>
<keyword evidence="2" id="KW-0472">Membrane</keyword>
<keyword evidence="4" id="KW-1185">Reference proteome</keyword>
<dbReference type="GeneID" id="73325973"/>
<comment type="caution">
    <text evidence="3">The sequence shown here is derived from an EMBL/GenBank/DDBJ whole genome shotgun (WGS) entry which is preliminary data.</text>
</comment>
<evidence type="ECO:0000313" key="4">
    <source>
        <dbReference type="Proteomes" id="UP001055115"/>
    </source>
</evidence>
<evidence type="ECO:0000256" key="2">
    <source>
        <dbReference type="SAM" id="Phobius"/>
    </source>
</evidence>
<feature type="compositionally biased region" description="Basic and acidic residues" evidence="1">
    <location>
        <begin position="8"/>
        <end position="19"/>
    </location>
</feature>
<organism evidence="3 4">
    <name type="scientific">Colletotrichum spaethianum</name>
    <dbReference type="NCBI Taxonomy" id="700344"/>
    <lineage>
        <taxon>Eukaryota</taxon>
        <taxon>Fungi</taxon>
        <taxon>Dikarya</taxon>
        <taxon>Ascomycota</taxon>
        <taxon>Pezizomycotina</taxon>
        <taxon>Sordariomycetes</taxon>
        <taxon>Hypocreomycetidae</taxon>
        <taxon>Glomerellales</taxon>
        <taxon>Glomerellaceae</taxon>
        <taxon>Colletotrichum</taxon>
        <taxon>Colletotrichum spaethianum species complex</taxon>
    </lineage>
</organism>
<evidence type="ECO:0000313" key="3">
    <source>
        <dbReference type="EMBL" id="GKT44990.1"/>
    </source>
</evidence>
<reference evidence="3 4" key="1">
    <citation type="submission" date="2022-03" db="EMBL/GenBank/DDBJ databases">
        <title>Genome data of Colletotrichum spp.</title>
        <authorList>
            <person name="Utami Y.D."/>
            <person name="Hiruma K."/>
        </authorList>
    </citation>
    <scope>NUCLEOTIDE SEQUENCE [LARGE SCALE GENOMIC DNA]</scope>
    <source>
        <strain evidence="3 4">MAFF 239500</strain>
    </source>
</reference>
<dbReference type="Proteomes" id="UP001055115">
    <property type="component" value="Unassembled WGS sequence"/>
</dbReference>
<gene>
    <name evidence="3" type="ORF">ColSpa_05171</name>
</gene>
<feature type="region of interest" description="Disordered" evidence="1">
    <location>
        <begin position="1"/>
        <end position="51"/>
    </location>
</feature>
<keyword evidence="2" id="KW-0812">Transmembrane</keyword>
<accession>A0AA37P001</accession>
<dbReference type="EMBL" id="BQXU01000011">
    <property type="protein sequence ID" value="GKT44990.1"/>
    <property type="molecule type" value="Genomic_DNA"/>
</dbReference>
<evidence type="ECO:0000256" key="1">
    <source>
        <dbReference type="SAM" id="MobiDB-lite"/>
    </source>
</evidence>
<sequence length="96" mass="10482">MMLFWKPEQVEEKSFEERTTPPVHPSGDNGGDLENGESGMPNGSREKQPTDRITGRQIFYIFGLDGIGAAILSGGINFALAYANVIKSLNPLTRAK</sequence>